<dbReference type="AlphaFoldDB" id="A0A1C6VH22"/>
<protein>
    <submittedName>
        <fullName evidence="1">Uncharacterized protein</fullName>
    </submittedName>
</protein>
<dbReference type="RefSeq" id="WP_091445438.1">
    <property type="nucleotide sequence ID" value="NZ_BMMJ01000003.1"/>
</dbReference>
<accession>A0A1C6VH22</accession>
<dbReference type="STRING" id="683228.GA0070617_5812"/>
<gene>
    <name evidence="1" type="ORF">GA0070617_5812</name>
</gene>
<organism evidence="1 2">
    <name type="scientific">Micromonospora yangpuensis</name>
    <dbReference type="NCBI Taxonomy" id="683228"/>
    <lineage>
        <taxon>Bacteria</taxon>
        <taxon>Bacillati</taxon>
        <taxon>Actinomycetota</taxon>
        <taxon>Actinomycetes</taxon>
        <taxon>Micromonosporales</taxon>
        <taxon>Micromonosporaceae</taxon>
        <taxon>Micromonospora</taxon>
    </lineage>
</organism>
<name>A0A1C6VH22_9ACTN</name>
<proteinExistence type="predicted"/>
<evidence type="ECO:0000313" key="2">
    <source>
        <dbReference type="Proteomes" id="UP000198937"/>
    </source>
</evidence>
<evidence type="ECO:0000313" key="1">
    <source>
        <dbReference type="EMBL" id="SCL65595.1"/>
    </source>
</evidence>
<reference evidence="1 2" key="1">
    <citation type="submission" date="2016-06" db="EMBL/GenBank/DDBJ databases">
        <authorList>
            <person name="Kjaerup R.B."/>
            <person name="Dalgaard T.S."/>
            <person name="Juul-Madsen H.R."/>
        </authorList>
    </citation>
    <scope>NUCLEOTIDE SEQUENCE [LARGE SCALE GENOMIC DNA]</scope>
    <source>
        <strain evidence="1 2">DSM 45577</strain>
    </source>
</reference>
<dbReference type="OrthoDB" id="4168016at2"/>
<keyword evidence="2" id="KW-1185">Reference proteome</keyword>
<sequence length="116" mass="12524">MSADEWVAAAPDDGRRVPLRPDAVPLAGQLMSLPPGRYDWLYLRIDQTAPQPGAETVWLHYADAVDPETLPLPAGRGTHRVPVTRRAVLTGVRLPDVPTARILAATLVTSASEAPR</sequence>
<dbReference type="EMBL" id="FMIA01000002">
    <property type="protein sequence ID" value="SCL65595.1"/>
    <property type="molecule type" value="Genomic_DNA"/>
</dbReference>
<dbReference type="Proteomes" id="UP000198937">
    <property type="component" value="Unassembled WGS sequence"/>
</dbReference>